<dbReference type="InterPro" id="IPR050058">
    <property type="entry name" value="Ala-tRNA_ligase"/>
</dbReference>
<dbReference type="GO" id="GO:0046872">
    <property type="term" value="F:metal ion binding"/>
    <property type="evidence" value="ECO:0007669"/>
    <property type="project" value="UniProtKB-KW"/>
</dbReference>
<keyword evidence="1" id="KW-0963">Cytoplasm</keyword>
<evidence type="ECO:0000256" key="4">
    <source>
        <dbReference type="ARBA" id="ARBA00022723"/>
    </source>
</evidence>
<dbReference type="AlphaFoldDB" id="A0A378VWU0"/>
<keyword evidence="5" id="KW-0547">Nucleotide-binding</keyword>
<dbReference type="Gene3D" id="3.30.54.20">
    <property type="match status" value="1"/>
</dbReference>
<evidence type="ECO:0000256" key="1">
    <source>
        <dbReference type="ARBA" id="ARBA00022490"/>
    </source>
</evidence>
<dbReference type="GO" id="GO:0004813">
    <property type="term" value="F:alanine-tRNA ligase activity"/>
    <property type="evidence" value="ECO:0007669"/>
    <property type="project" value="UniProtKB-EC"/>
</dbReference>
<dbReference type="GO" id="GO:0005829">
    <property type="term" value="C:cytosol"/>
    <property type="evidence" value="ECO:0007669"/>
    <property type="project" value="TreeGrafter"/>
</dbReference>
<evidence type="ECO:0000256" key="3">
    <source>
        <dbReference type="ARBA" id="ARBA00022598"/>
    </source>
</evidence>
<reference evidence="12" key="1">
    <citation type="submission" date="2018-06" db="EMBL/GenBank/DDBJ databases">
        <authorList>
            <consortium name="Pathogen Informatics"/>
            <person name="Doyle S."/>
        </authorList>
    </citation>
    <scope>NUCLEOTIDE SEQUENCE [LARGE SCALE GENOMIC DNA]</scope>
    <source>
        <strain evidence="12">NCTC11421</strain>
    </source>
</reference>
<keyword evidence="7" id="KW-0067">ATP-binding</keyword>
<dbReference type="Gene3D" id="3.30.980.10">
    <property type="entry name" value="Threonyl-trna Synthetase, Chain A, domain 2"/>
    <property type="match status" value="1"/>
</dbReference>
<evidence type="ECO:0000313" key="12">
    <source>
        <dbReference type="EMBL" id="SUA20651.1"/>
    </source>
</evidence>
<keyword evidence="6" id="KW-0862">Zinc</keyword>
<evidence type="ECO:0000256" key="5">
    <source>
        <dbReference type="ARBA" id="ARBA00022741"/>
    </source>
</evidence>
<protein>
    <submittedName>
        <fullName evidence="12">Alanyl-tRNA synthetase</fullName>
        <ecNumber evidence="12">6.1.1.7</ecNumber>
    </submittedName>
</protein>
<evidence type="ECO:0000259" key="11">
    <source>
        <dbReference type="PROSITE" id="PS50860"/>
    </source>
</evidence>
<organism evidence="12">
    <name type="scientific">Neisseria gonorrhoeae</name>
    <dbReference type="NCBI Taxonomy" id="485"/>
    <lineage>
        <taxon>Bacteria</taxon>
        <taxon>Pseudomonadati</taxon>
        <taxon>Pseudomonadota</taxon>
        <taxon>Betaproteobacteria</taxon>
        <taxon>Neisseriales</taxon>
        <taxon>Neisseriaceae</taxon>
        <taxon>Neisseria</taxon>
    </lineage>
</organism>
<dbReference type="GO" id="GO:0045892">
    <property type="term" value="P:negative regulation of DNA-templated transcription"/>
    <property type="evidence" value="ECO:0007669"/>
    <property type="project" value="TreeGrafter"/>
</dbReference>
<dbReference type="PANTHER" id="PTHR11777">
    <property type="entry name" value="ALANYL-TRNA SYNTHETASE"/>
    <property type="match status" value="1"/>
</dbReference>
<dbReference type="PANTHER" id="PTHR11777:SF9">
    <property type="entry name" value="ALANINE--TRNA LIGASE, CYTOPLASMIC"/>
    <property type="match status" value="1"/>
</dbReference>
<keyword evidence="2" id="KW-0820">tRNA-binding</keyword>
<evidence type="ECO:0000256" key="10">
    <source>
        <dbReference type="ARBA" id="ARBA00023146"/>
    </source>
</evidence>
<evidence type="ECO:0000256" key="6">
    <source>
        <dbReference type="ARBA" id="ARBA00022833"/>
    </source>
</evidence>
<dbReference type="InterPro" id="IPR018163">
    <property type="entry name" value="Thr/Ala-tRNA-synth_IIc_edit"/>
</dbReference>
<dbReference type="GO" id="GO:0005524">
    <property type="term" value="F:ATP binding"/>
    <property type="evidence" value="ECO:0007669"/>
    <property type="project" value="UniProtKB-KW"/>
</dbReference>
<keyword evidence="4" id="KW-0479">Metal-binding</keyword>
<feature type="domain" description="Alanyl-transfer RNA synthetases family profile" evidence="11">
    <location>
        <begin position="1"/>
        <end position="118"/>
    </location>
</feature>
<proteinExistence type="predicted"/>
<dbReference type="GO" id="GO:0006419">
    <property type="term" value="P:alanyl-tRNA aminoacylation"/>
    <property type="evidence" value="ECO:0007669"/>
    <property type="project" value="InterPro"/>
</dbReference>
<keyword evidence="10 12" id="KW-0030">Aminoacyl-tRNA synthetase</keyword>
<keyword evidence="9" id="KW-0648">Protein biosynthesis</keyword>
<dbReference type="GO" id="GO:0002161">
    <property type="term" value="F:aminoacyl-tRNA deacylase activity"/>
    <property type="evidence" value="ECO:0007669"/>
    <property type="project" value="TreeGrafter"/>
</dbReference>
<dbReference type="EC" id="6.1.1.7" evidence="12"/>
<dbReference type="PROSITE" id="PS50860">
    <property type="entry name" value="AA_TRNA_LIGASE_II_ALA"/>
    <property type="match status" value="1"/>
</dbReference>
<sequence length="149" mass="15920">MDDEIRNANMRNHSATHLMHKALRDVLGGHVEQKGSLVTAESTRFDISHPQAVTAEEIAEVERRVNEAVLANVAVNAAIMSMEDAQKTDAMMLFGENTATKYAYCKWAVSLPNCAAAHTFHAPATSASSKSSAKAVLPQACAVSKPSPA</sequence>
<keyword evidence="3 12" id="KW-0436">Ligase</keyword>
<dbReference type="InterPro" id="IPR018165">
    <property type="entry name" value="Ala-tRNA-synth_IIc_core"/>
</dbReference>
<accession>A0A378VWU0</accession>
<evidence type="ECO:0000256" key="8">
    <source>
        <dbReference type="ARBA" id="ARBA00022884"/>
    </source>
</evidence>
<dbReference type="GO" id="GO:0000049">
    <property type="term" value="F:tRNA binding"/>
    <property type="evidence" value="ECO:0007669"/>
    <property type="project" value="UniProtKB-KW"/>
</dbReference>
<dbReference type="SUPFAM" id="SSF55186">
    <property type="entry name" value="ThrRS/AlaRS common domain"/>
    <property type="match status" value="1"/>
</dbReference>
<evidence type="ECO:0000256" key="9">
    <source>
        <dbReference type="ARBA" id="ARBA00022917"/>
    </source>
</evidence>
<evidence type="ECO:0000256" key="2">
    <source>
        <dbReference type="ARBA" id="ARBA00022555"/>
    </source>
</evidence>
<evidence type="ECO:0000256" key="7">
    <source>
        <dbReference type="ARBA" id="ARBA00022840"/>
    </source>
</evidence>
<gene>
    <name evidence="12" type="primary">alaS_2</name>
    <name evidence="12" type="ORF">NCTC11421_00744</name>
</gene>
<dbReference type="EMBL" id="UGRI01000001">
    <property type="protein sequence ID" value="SUA20651.1"/>
    <property type="molecule type" value="Genomic_DNA"/>
</dbReference>
<name>A0A378VWU0_NEIGO</name>
<dbReference type="FunFam" id="3.30.980.10:FF:000002">
    <property type="entry name" value="Alanine--tRNA ligase"/>
    <property type="match status" value="1"/>
</dbReference>
<keyword evidence="8" id="KW-0694">RNA-binding</keyword>